<organism evidence="13 14">
    <name type="scientific">Ancylostoma ceylanicum</name>
    <dbReference type="NCBI Taxonomy" id="53326"/>
    <lineage>
        <taxon>Eukaryota</taxon>
        <taxon>Metazoa</taxon>
        <taxon>Ecdysozoa</taxon>
        <taxon>Nematoda</taxon>
        <taxon>Chromadorea</taxon>
        <taxon>Rhabditida</taxon>
        <taxon>Rhabditina</taxon>
        <taxon>Rhabditomorpha</taxon>
        <taxon>Strongyloidea</taxon>
        <taxon>Ancylostomatidae</taxon>
        <taxon>Ancylostomatinae</taxon>
        <taxon>Ancylostoma</taxon>
    </lineage>
</organism>
<evidence type="ECO:0000256" key="10">
    <source>
        <dbReference type="ARBA" id="ARBA00023136"/>
    </source>
</evidence>
<dbReference type="GO" id="GO:0034220">
    <property type="term" value="P:monoatomic ion transmembrane transport"/>
    <property type="evidence" value="ECO:0007669"/>
    <property type="project" value="UniProtKB-KW"/>
</dbReference>
<comment type="caution">
    <text evidence="12">Lacks conserved residue(s) required for the propagation of feature annotation.</text>
</comment>
<keyword evidence="8 12" id="KW-1133">Transmembrane helix</keyword>
<dbReference type="InterPro" id="IPR000990">
    <property type="entry name" value="Innexin"/>
</dbReference>
<evidence type="ECO:0000256" key="1">
    <source>
        <dbReference type="ARBA" id="ARBA00004610"/>
    </source>
</evidence>
<dbReference type="AlphaFoldDB" id="A0A016X1L0"/>
<evidence type="ECO:0000256" key="11">
    <source>
        <dbReference type="ARBA" id="ARBA00023303"/>
    </source>
</evidence>
<dbReference type="EMBL" id="JARK01000028">
    <property type="protein sequence ID" value="EYC45407.1"/>
    <property type="molecule type" value="Genomic_DNA"/>
</dbReference>
<evidence type="ECO:0000256" key="7">
    <source>
        <dbReference type="ARBA" id="ARBA00022949"/>
    </source>
</evidence>
<keyword evidence="11 12" id="KW-0407">Ion channel</keyword>
<dbReference type="Proteomes" id="UP000024635">
    <property type="component" value="Unassembled WGS sequence"/>
</dbReference>
<evidence type="ECO:0000313" key="13">
    <source>
        <dbReference type="EMBL" id="EYC45407.1"/>
    </source>
</evidence>
<feature type="transmembrane region" description="Helical" evidence="12">
    <location>
        <begin position="229"/>
        <end position="249"/>
    </location>
</feature>
<gene>
    <name evidence="13" type="primary">Acey_s0428.g1276</name>
    <name evidence="13" type="synonym">Acey-inx-19</name>
    <name evidence="12" type="synonym">inx</name>
    <name evidence="13" type="ORF">Y032_0428g1276</name>
</gene>
<dbReference type="GO" id="GO:0005243">
    <property type="term" value="F:gap junction channel activity"/>
    <property type="evidence" value="ECO:0007669"/>
    <property type="project" value="TreeGrafter"/>
</dbReference>
<sequence length="489" mass="55200">MSSIREIRQPAVNCFPRSRRMCSALLAFATSLISYSREGEKEAEDETRGVTAVDPVVISGALLTTTAHPQRLRSSSLPLAPMKIGDGGGDDNSGKGGVVGAARSDMFFHATLARSFINALSLRGDDDVIDRLNYYYTPIMLSIACLIISAKQRFKIRNLVGLNIQHLINAACDTNAIVDPMDRQKAVDALASCFIDNLDLQSPNGDIPLRSIIARIKCQRLLSGHYVSCLYLLTKLFYTINIVVQFVLLNACLKSDEYLFFGFQVLQDLLAGKPWTESGHFPRVTLCDFEVRYLANLNRYTVQCALLINIINEKVFAFLWCWYLLLVVITTFSTLCWLMNSLVPSEKIDYILKFMQIAQSSDRKKQLKFSKGSPVERVYSVIPFAPHLLDRFVLGFLKSDGVFILRMMANHAGDIVVVHVVKALWQEFRERNWREFEEFEEIKDQHFRHHPKGSMVVGPPSIQQHRVVTIGNPVATIMNDSMNSEKGYL</sequence>
<evidence type="ECO:0000256" key="2">
    <source>
        <dbReference type="ARBA" id="ARBA00004651"/>
    </source>
</evidence>
<keyword evidence="6" id="KW-0303">Gap junction</keyword>
<evidence type="ECO:0000313" key="14">
    <source>
        <dbReference type="Proteomes" id="UP000024635"/>
    </source>
</evidence>
<keyword evidence="4" id="KW-1003">Cell membrane</keyword>
<proteinExistence type="inferred from homology"/>
<dbReference type="GO" id="GO:0005886">
    <property type="term" value="C:plasma membrane"/>
    <property type="evidence" value="ECO:0007669"/>
    <property type="project" value="UniProtKB-SubCell"/>
</dbReference>
<feature type="transmembrane region" description="Helical" evidence="12">
    <location>
        <begin position="315"/>
        <end position="338"/>
    </location>
</feature>
<keyword evidence="10 12" id="KW-0472">Membrane</keyword>
<evidence type="ECO:0000256" key="5">
    <source>
        <dbReference type="ARBA" id="ARBA00022692"/>
    </source>
</evidence>
<reference evidence="14" key="1">
    <citation type="journal article" date="2015" name="Nat. Genet.">
        <title>The genome and transcriptome of the zoonotic hookworm Ancylostoma ceylanicum identify infection-specific gene families.</title>
        <authorList>
            <person name="Schwarz E.M."/>
            <person name="Hu Y."/>
            <person name="Antoshechkin I."/>
            <person name="Miller M.M."/>
            <person name="Sternberg P.W."/>
            <person name="Aroian R.V."/>
        </authorList>
    </citation>
    <scope>NUCLEOTIDE SEQUENCE</scope>
    <source>
        <strain evidence="14">HY135</strain>
    </source>
</reference>
<evidence type="ECO:0000256" key="9">
    <source>
        <dbReference type="ARBA" id="ARBA00023065"/>
    </source>
</evidence>
<dbReference type="PRINTS" id="PR01262">
    <property type="entry name" value="INNEXIN"/>
</dbReference>
<comment type="caution">
    <text evidence="13">The sequence shown here is derived from an EMBL/GenBank/DDBJ whole genome shotgun (WGS) entry which is preliminary data.</text>
</comment>
<keyword evidence="9 12" id="KW-0406">Ion transport</keyword>
<keyword evidence="5 12" id="KW-0812">Transmembrane</keyword>
<dbReference type="PANTHER" id="PTHR11893:SF24">
    <property type="entry name" value="INNEXIN-19"/>
    <property type="match status" value="1"/>
</dbReference>
<keyword evidence="14" id="KW-1185">Reference proteome</keyword>
<name>A0A016X1L0_9BILA</name>
<evidence type="ECO:0000256" key="12">
    <source>
        <dbReference type="RuleBase" id="RU010713"/>
    </source>
</evidence>
<comment type="similarity">
    <text evidence="12">Belongs to the pannexin family.</text>
</comment>
<dbReference type="STRING" id="53326.A0A016X1L0"/>
<evidence type="ECO:0000256" key="3">
    <source>
        <dbReference type="ARBA" id="ARBA00022448"/>
    </source>
</evidence>
<evidence type="ECO:0000256" key="6">
    <source>
        <dbReference type="ARBA" id="ARBA00022868"/>
    </source>
</evidence>
<dbReference type="PROSITE" id="PS51013">
    <property type="entry name" value="PANNEXIN"/>
    <property type="match status" value="1"/>
</dbReference>
<keyword evidence="7" id="KW-0965">Cell junction</keyword>
<comment type="subcellular location">
    <subcellularLocation>
        <location evidence="1">Cell junction</location>
        <location evidence="1">Gap junction</location>
    </subcellularLocation>
    <subcellularLocation>
        <location evidence="2 12">Cell membrane</location>
        <topology evidence="2 12">Multi-pass membrane protein</topology>
    </subcellularLocation>
</comment>
<dbReference type="Pfam" id="PF00876">
    <property type="entry name" value="Innexin"/>
    <property type="match status" value="1"/>
</dbReference>
<keyword evidence="3 12" id="KW-0813">Transport</keyword>
<accession>A0A016X1L0</accession>
<comment type="function">
    <text evidence="12">Structural component of the gap junctions.</text>
</comment>
<protein>
    <recommendedName>
        <fullName evidence="12">Innexin</fullName>
    </recommendedName>
</protein>
<dbReference type="PANTHER" id="PTHR11893">
    <property type="entry name" value="INNEXIN"/>
    <property type="match status" value="1"/>
</dbReference>
<evidence type="ECO:0000256" key="8">
    <source>
        <dbReference type="ARBA" id="ARBA00022989"/>
    </source>
</evidence>
<dbReference type="GO" id="GO:0005921">
    <property type="term" value="C:gap junction"/>
    <property type="evidence" value="ECO:0007669"/>
    <property type="project" value="UniProtKB-SubCell"/>
</dbReference>
<evidence type="ECO:0000256" key="4">
    <source>
        <dbReference type="ARBA" id="ARBA00022475"/>
    </source>
</evidence>
<dbReference type="OrthoDB" id="5867527at2759"/>